<evidence type="ECO:0000256" key="3">
    <source>
        <dbReference type="ARBA" id="ARBA00022452"/>
    </source>
</evidence>
<evidence type="ECO:0000256" key="5">
    <source>
        <dbReference type="ARBA" id="ARBA00022729"/>
    </source>
</evidence>
<protein>
    <submittedName>
        <fullName evidence="14">TonB-dependent receptor</fullName>
    </submittedName>
</protein>
<dbReference type="InterPro" id="IPR037066">
    <property type="entry name" value="Plug_dom_sf"/>
</dbReference>
<dbReference type="InterPro" id="IPR000531">
    <property type="entry name" value="Beta-barrel_TonB"/>
</dbReference>
<name>A0ABT4UNJ2_9BACT</name>
<dbReference type="Proteomes" id="UP001210231">
    <property type="component" value="Unassembled WGS sequence"/>
</dbReference>
<organism evidence="14 15">
    <name type="scientific">Polluticaenibacter yanchengensis</name>
    <dbReference type="NCBI Taxonomy" id="3014562"/>
    <lineage>
        <taxon>Bacteria</taxon>
        <taxon>Pseudomonadati</taxon>
        <taxon>Bacteroidota</taxon>
        <taxon>Chitinophagia</taxon>
        <taxon>Chitinophagales</taxon>
        <taxon>Chitinophagaceae</taxon>
        <taxon>Polluticaenibacter</taxon>
    </lineage>
</organism>
<dbReference type="PANTHER" id="PTHR30069">
    <property type="entry name" value="TONB-DEPENDENT OUTER MEMBRANE RECEPTOR"/>
    <property type="match status" value="1"/>
</dbReference>
<keyword evidence="6 10" id="KW-0798">TonB box</keyword>
<dbReference type="RefSeq" id="WP_407032529.1">
    <property type="nucleotide sequence ID" value="NZ_JAQGEF010000025.1"/>
</dbReference>
<comment type="similarity">
    <text evidence="10">Belongs to the TonB-dependent receptor family.</text>
</comment>
<keyword evidence="5 11" id="KW-0732">Signal</keyword>
<keyword evidence="2" id="KW-0813">Transport</keyword>
<dbReference type="InterPro" id="IPR039426">
    <property type="entry name" value="TonB-dep_rcpt-like"/>
</dbReference>
<evidence type="ECO:0000259" key="12">
    <source>
        <dbReference type="Pfam" id="PF00593"/>
    </source>
</evidence>
<evidence type="ECO:0000256" key="11">
    <source>
        <dbReference type="SAM" id="SignalP"/>
    </source>
</evidence>
<accession>A0ABT4UNJ2</accession>
<dbReference type="InterPro" id="IPR036942">
    <property type="entry name" value="Beta-barrel_TonB_sf"/>
</dbReference>
<dbReference type="PANTHER" id="PTHR30069:SF29">
    <property type="entry name" value="HEMOGLOBIN AND HEMOGLOBIN-HAPTOGLOBIN-BINDING PROTEIN 1-RELATED"/>
    <property type="match status" value="1"/>
</dbReference>
<evidence type="ECO:0000256" key="9">
    <source>
        <dbReference type="ARBA" id="ARBA00023237"/>
    </source>
</evidence>
<dbReference type="InterPro" id="IPR008969">
    <property type="entry name" value="CarboxyPept-like_regulatory"/>
</dbReference>
<gene>
    <name evidence="14" type="ORF">O3P16_15385</name>
</gene>
<keyword evidence="4" id="KW-0812">Transmembrane</keyword>
<proteinExistence type="inferred from homology"/>
<evidence type="ECO:0000313" key="15">
    <source>
        <dbReference type="Proteomes" id="UP001210231"/>
    </source>
</evidence>
<feature type="domain" description="TonB-dependent receptor-like beta-barrel" evidence="12">
    <location>
        <begin position="397"/>
        <end position="946"/>
    </location>
</feature>
<feature type="domain" description="TonB-dependent receptor plug" evidence="13">
    <location>
        <begin position="124"/>
        <end position="232"/>
    </location>
</feature>
<evidence type="ECO:0000256" key="4">
    <source>
        <dbReference type="ARBA" id="ARBA00022692"/>
    </source>
</evidence>
<comment type="caution">
    <text evidence="14">The sequence shown here is derived from an EMBL/GenBank/DDBJ whole genome shotgun (WGS) entry which is preliminary data.</text>
</comment>
<keyword evidence="3" id="KW-1134">Transmembrane beta strand</keyword>
<feature type="signal peptide" evidence="11">
    <location>
        <begin position="1"/>
        <end position="20"/>
    </location>
</feature>
<dbReference type="Pfam" id="PF07715">
    <property type="entry name" value="Plug"/>
    <property type="match status" value="1"/>
</dbReference>
<dbReference type="SUPFAM" id="SSF49464">
    <property type="entry name" value="Carboxypeptidase regulatory domain-like"/>
    <property type="match status" value="1"/>
</dbReference>
<evidence type="ECO:0000256" key="1">
    <source>
        <dbReference type="ARBA" id="ARBA00004571"/>
    </source>
</evidence>
<keyword evidence="7 10" id="KW-0472">Membrane</keyword>
<evidence type="ECO:0000256" key="8">
    <source>
        <dbReference type="ARBA" id="ARBA00023170"/>
    </source>
</evidence>
<evidence type="ECO:0000256" key="10">
    <source>
        <dbReference type="RuleBase" id="RU003357"/>
    </source>
</evidence>
<sequence length="973" mass="107385">MKTIRKIAALLCLFQFVAIVGITQQKANTLKGTVRDGATKETLAAVSVVIKNTTEGTYTDDKGHFSLSTNQKLPITLEISSIGFESQTLVITDAKPSIEVNLVTLTGLGQEVVISATRTPARILESPVSVERLGIKELRNAPSANYYDNVKNLKGVDVVTSGMLFSTPTTRGFAGSGNARLNQLVDGMDNQAPGLNFAVGSTVGLTELDVDYMELLPGASSVLYGSGGMNGTLLINSKNPFKYQGFSSQYKLGVNHLNSPTPNQGAKPYYDIAMRYAKAFNNKFAFKVTAQYIKAQDWHVSDTRNYNRASSTIDDRTRSYPAYDGIGVYGDETNFNMNSITEGLLSAIPSGTPTWQGIKTMDSLFRLSNNKVISRTGYDEIGVVDYNTYNLRGNVGLFYKINSATELSWQTYLGTGTTAYTASDRYSLRDYKIWQHKLEIKNPNWFLRAYTTQENAGDAFNATAMMRILNESQKPSFNISNLPGSWAMQYGGAYTQAFLQARAAGATNAQAETAAHAAARAFADQGRLEPGSARYQQIFDSLANVPISKGGAQFLDRTNLYMTEGQYKIHQIDFMDVMVGASWKRYVLNSEGTLFADTAGRINIDEYGAYIQLQKSLFKDVLKLNAAGRYDKNENFKGRFTPRISAVVKIAKDNNLRFSYQQAYRFPTTQNQWINLPAGSAILIGGLPQLREFYKFNSNPVYSLANVQQYGAAFTQAYTAALQGGASQQVAFGTAANTASATLKPHQFGEYKAESMHSFEVGYKGLLLDKKLLIDAFAYWSTYQNFLGRQTVIQSKSQLAGALGQTGLIQQNPDRTTVGDRTVYSVSVNAKEDVKVNGWGFSADYMVGNGLSFGGNVAYNNMRENNLPTGFISYWNTPKYRYVLSAGHDKILKDWSVNINYRWQQSMYYESDFVVGNLPAFGALDAQISRRLPKIKSLIKLGASNLLNKYYQNGVGNPSIGGLYYISFGYNVF</sequence>
<evidence type="ECO:0000256" key="2">
    <source>
        <dbReference type="ARBA" id="ARBA00022448"/>
    </source>
</evidence>
<keyword evidence="8 14" id="KW-0675">Receptor</keyword>
<keyword evidence="9" id="KW-0998">Cell outer membrane</keyword>
<evidence type="ECO:0000256" key="6">
    <source>
        <dbReference type="ARBA" id="ARBA00023077"/>
    </source>
</evidence>
<evidence type="ECO:0000259" key="13">
    <source>
        <dbReference type="Pfam" id="PF07715"/>
    </source>
</evidence>
<keyword evidence="15" id="KW-1185">Reference proteome</keyword>
<evidence type="ECO:0000313" key="14">
    <source>
        <dbReference type="EMBL" id="MDA3616199.1"/>
    </source>
</evidence>
<dbReference type="Pfam" id="PF13715">
    <property type="entry name" value="CarbopepD_reg_2"/>
    <property type="match status" value="1"/>
</dbReference>
<comment type="subcellular location">
    <subcellularLocation>
        <location evidence="1">Cell outer membrane</location>
        <topology evidence="1">Multi-pass membrane protein</topology>
    </subcellularLocation>
</comment>
<dbReference type="SUPFAM" id="SSF56935">
    <property type="entry name" value="Porins"/>
    <property type="match status" value="1"/>
</dbReference>
<evidence type="ECO:0000256" key="7">
    <source>
        <dbReference type="ARBA" id="ARBA00023136"/>
    </source>
</evidence>
<feature type="chain" id="PRO_5047491273" evidence="11">
    <location>
        <begin position="21"/>
        <end position="973"/>
    </location>
</feature>
<dbReference type="Pfam" id="PF00593">
    <property type="entry name" value="TonB_dep_Rec_b-barrel"/>
    <property type="match status" value="1"/>
</dbReference>
<dbReference type="Gene3D" id="2.40.170.20">
    <property type="entry name" value="TonB-dependent receptor, beta-barrel domain"/>
    <property type="match status" value="1"/>
</dbReference>
<dbReference type="EMBL" id="JAQGEF010000025">
    <property type="protein sequence ID" value="MDA3616199.1"/>
    <property type="molecule type" value="Genomic_DNA"/>
</dbReference>
<dbReference type="Gene3D" id="2.60.40.1120">
    <property type="entry name" value="Carboxypeptidase-like, regulatory domain"/>
    <property type="match status" value="1"/>
</dbReference>
<dbReference type="InterPro" id="IPR012910">
    <property type="entry name" value="Plug_dom"/>
</dbReference>
<reference evidence="14 15" key="1">
    <citation type="submission" date="2022-12" db="EMBL/GenBank/DDBJ databases">
        <title>Chitinophagaceae gen. sp. nov., a new member of the family Chitinophagaceae, isolated from soil in a chemical factory.</title>
        <authorList>
            <person name="Ke Z."/>
        </authorList>
    </citation>
    <scope>NUCLEOTIDE SEQUENCE [LARGE SCALE GENOMIC DNA]</scope>
    <source>
        <strain evidence="14 15">LY-5</strain>
    </source>
</reference>
<dbReference type="Gene3D" id="2.170.130.10">
    <property type="entry name" value="TonB-dependent receptor, plug domain"/>
    <property type="match status" value="1"/>
</dbReference>